<keyword evidence="2" id="KW-1185">Reference proteome</keyword>
<reference evidence="2" key="1">
    <citation type="journal article" date="2019" name="Int. J. Syst. Evol. Microbiol.">
        <title>The Global Catalogue of Microorganisms (GCM) 10K type strain sequencing project: providing services to taxonomists for standard genome sequencing and annotation.</title>
        <authorList>
            <consortium name="The Broad Institute Genomics Platform"/>
            <consortium name="The Broad Institute Genome Sequencing Center for Infectious Disease"/>
            <person name="Wu L."/>
            <person name="Ma J."/>
        </authorList>
    </citation>
    <scope>NUCLEOTIDE SEQUENCE [LARGE SCALE GENOMIC DNA]</scope>
    <source>
        <strain evidence="2">KCTC 52039</strain>
    </source>
</reference>
<name>A0ABV7J394_9RHOB</name>
<evidence type="ECO:0000313" key="2">
    <source>
        <dbReference type="Proteomes" id="UP001595547"/>
    </source>
</evidence>
<dbReference type="EMBL" id="JBHRTO010000003">
    <property type="protein sequence ID" value="MFC3183241.1"/>
    <property type="molecule type" value="Genomic_DNA"/>
</dbReference>
<sequence length="76" mass="7794">MRGEEGGNARHQVIVAVGIRADNHVTIVVAVQIGDLVQQGDGGVAGGEAFGLPCGGDRVLFDLVALGGIKRHVRPP</sequence>
<evidence type="ECO:0000313" key="1">
    <source>
        <dbReference type="EMBL" id="MFC3183241.1"/>
    </source>
</evidence>
<organism evidence="1 2">
    <name type="scientific">Cypionkella sinensis</name>
    <dbReference type="NCBI Taxonomy" id="1756043"/>
    <lineage>
        <taxon>Bacteria</taxon>
        <taxon>Pseudomonadati</taxon>
        <taxon>Pseudomonadota</taxon>
        <taxon>Alphaproteobacteria</taxon>
        <taxon>Rhodobacterales</taxon>
        <taxon>Paracoccaceae</taxon>
        <taxon>Cypionkella</taxon>
    </lineage>
</organism>
<protein>
    <submittedName>
        <fullName evidence="1">Uncharacterized protein</fullName>
    </submittedName>
</protein>
<gene>
    <name evidence="1" type="ORF">ACFOGH_19760</name>
</gene>
<dbReference type="RefSeq" id="WP_380074925.1">
    <property type="nucleotide sequence ID" value="NZ_JBHRTO010000003.1"/>
</dbReference>
<comment type="caution">
    <text evidence="1">The sequence shown here is derived from an EMBL/GenBank/DDBJ whole genome shotgun (WGS) entry which is preliminary data.</text>
</comment>
<dbReference type="Proteomes" id="UP001595547">
    <property type="component" value="Unassembled WGS sequence"/>
</dbReference>
<proteinExistence type="predicted"/>
<accession>A0ABV7J394</accession>